<keyword evidence="1" id="KW-1185">Reference proteome</keyword>
<reference evidence="2" key="1">
    <citation type="submission" date="2022-11" db="UniProtKB">
        <authorList>
            <consortium name="WormBaseParasite"/>
        </authorList>
    </citation>
    <scope>IDENTIFICATION</scope>
</reference>
<dbReference type="AlphaFoldDB" id="A0A914RB76"/>
<name>A0A914RB76_PAREQ</name>
<evidence type="ECO:0000313" key="1">
    <source>
        <dbReference type="Proteomes" id="UP000887564"/>
    </source>
</evidence>
<proteinExistence type="predicted"/>
<dbReference type="Proteomes" id="UP000887564">
    <property type="component" value="Unplaced"/>
</dbReference>
<protein>
    <submittedName>
        <fullName evidence="2">Ovule protein</fullName>
    </submittedName>
</protein>
<organism evidence="1 2">
    <name type="scientific">Parascaris equorum</name>
    <name type="common">Equine roundworm</name>
    <dbReference type="NCBI Taxonomy" id="6256"/>
    <lineage>
        <taxon>Eukaryota</taxon>
        <taxon>Metazoa</taxon>
        <taxon>Ecdysozoa</taxon>
        <taxon>Nematoda</taxon>
        <taxon>Chromadorea</taxon>
        <taxon>Rhabditida</taxon>
        <taxon>Spirurina</taxon>
        <taxon>Ascaridomorpha</taxon>
        <taxon>Ascaridoidea</taxon>
        <taxon>Ascarididae</taxon>
        <taxon>Parascaris</taxon>
    </lineage>
</organism>
<evidence type="ECO:0000313" key="2">
    <source>
        <dbReference type="WBParaSite" id="PEQ_0000352601-mRNA-1"/>
    </source>
</evidence>
<accession>A0A914RB76</accession>
<sequence length="70" mass="8023">MSNFNEVGIFSVELNLSPHFHHSSLLKKTLQGSLAAVVTSILWSHLVSFHTELRSYRSSNQFSRNMNYII</sequence>
<dbReference type="WBParaSite" id="PEQ_0000352601-mRNA-1">
    <property type="protein sequence ID" value="PEQ_0000352601-mRNA-1"/>
    <property type="gene ID" value="PEQ_0000352601"/>
</dbReference>